<comment type="similarity">
    <text evidence="5">Belongs to the lyase 1 family. Argininosuccinate lyase subfamily.</text>
</comment>
<dbReference type="AlphaFoldDB" id="H9UKL7"/>
<evidence type="ECO:0000313" key="8">
    <source>
        <dbReference type="EMBL" id="AFG38060.1"/>
    </source>
</evidence>
<dbReference type="PANTHER" id="PTHR43814:SF1">
    <property type="entry name" value="ARGININOSUCCINATE LYASE"/>
    <property type="match status" value="1"/>
</dbReference>
<evidence type="ECO:0000256" key="4">
    <source>
        <dbReference type="ARBA" id="ARBA00022571"/>
    </source>
</evidence>
<dbReference type="HOGENOM" id="CLU_027272_2_0_12"/>
<dbReference type="Gene3D" id="1.20.200.10">
    <property type="entry name" value="Fumarase/aspartase (Central domain)"/>
    <property type="match status" value="1"/>
</dbReference>
<dbReference type="Gene3D" id="1.10.275.10">
    <property type="entry name" value="Fumarase/aspartase (N-terminal domain)"/>
    <property type="match status" value="1"/>
</dbReference>
<keyword evidence="9" id="KW-1185">Reference proteome</keyword>
<organism evidence="8 9">
    <name type="scientific">Spirochaeta africana (strain ATCC 700263 / DSM 8902 / Z-7692)</name>
    <dbReference type="NCBI Taxonomy" id="889378"/>
    <lineage>
        <taxon>Bacteria</taxon>
        <taxon>Pseudomonadati</taxon>
        <taxon>Spirochaetota</taxon>
        <taxon>Spirochaetia</taxon>
        <taxon>Spirochaetales</taxon>
        <taxon>Spirochaetaceae</taxon>
        <taxon>Spirochaeta</taxon>
    </lineage>
</organism>
<evidence type="ECO:0000313" key="9">
    <source>
        <dbReference type="Proteomes" id="UP000007383"/>
    </source>
</evidence>
<dbReference type="Pfam" id="PF00206">
    <property type="entry name" value="Lyase_1"/>
    <property type="match status" value="1"/>
</dbReference>
<comment type="pathway">
    <text evidence="2 5">Amino-acid biosynthesis; L-arginine biosynthesis; L-arginine from L-ornithine and carbamoyl phosphate: step 3/3.</text>
</comment>
<comment type="catalytic activity">
    <reaction evidence="1 5">
        <text>2-(N(omega)-L-arginino)succinate = fumarate + L-arginine</text>
        <dbReference type="Rhea" id="RHEA:24020"/>
        <dbReference type="ChEBI" id="CHEBI:29806"/>
        <dbReference type="ChEBI" id="CHEBI:32682"/>
        <dbReference type="ChEBI" id="CHEBI:57472"/>
        <dbReference type="EC" id="4.3.2.1"/>
    </reaction>
</comment>
<dbReference type="InterPro" id="IPR000362">
    <property type="entry name" value="Fumarate_lyase_fam"/>
</dbReference>
<comment type="subcellular location">
    <subcellularLocation>
        <location evidence="5">Cytoplasm</location>
    </subcellularLocation>
</comment>
<dbReference type="PRINTS" id="PR00145">
    <property type="entry name" value="ARGSUCLYASE"/>
</dbReference>
<dbReference type="InterPro" id="IPR008948">
    <property type="entry name" value="L-Aspartase-like"/>
</dbReference>
<dbReference type="InterPro" id="IPR024083">
    <property type="entry name" value="Fumarase/histidase_N"/>
</dbReference>
<dbReference type="STRING" id="889378.Spiaf_2010"/>
<dbReference type="RefSeq" id="WP_014456043.1">
    <property type="nucleotide sequence ID" value="NC_017098.1"/>
</dbReference>
<gene>
    <name evidence="5" type="primary">argH</name>
    <name evidence="8" type="ordered locus">Spiaf_2010</name>
</gene>
<dbReference type="PATRIC" id="fig|889378.3.peg.1996"/>
<evidence type="ECO:0000256" key="5">
    <source>
        <dbReference type="HAMAP-Rule" id="MF_00006"/>
    </source>
</evidence>
<dbReference type="InterPro" id="IPR009049">
    <property type="entry name" value="Argininosuccinate_lyase"/>
</dbReference>
<dbReference type="GO" id="GO:0042450">
    <property type="term" value="P:L-arginine biosynthetic process via ornithine"/>
    <property type="evidence" value="ECO:0007669"/>
    <property type="project" value="UniProtKB-UniRule"/>
</dbReference>
<dbReference type="PROSITE" id="PS00163">
    <property type="entry name" value="FUMARATE_LYASES"/>
    <property type="match status" value="1"/>
</dbReference>
<evidence type="ECO:0000256" key="3">
    <source>
        <dbReference type="ARBA" id="ARBA00012338"/>
    </source>
</evidence>
<dbReference type="CDD" id="cd01359">
    <property type="entry name" value="Argininosuccinate_lyase"/>
    <property type="match status" value="1"/>
</dbReference>
<keyword evidence="5" id="KW-0028">Amino-acid biosynthesis</keyword>
<feature type="coiled-coil region" evidence="6">
    <location>
        <begin position="418"/>
        <end position="445"/>
    </location>
</feature>
<keyword evidence="5 8" id="KW-0456">Lyase</keyword>
<name>H9UKL7_SPIAZ</name>
<dbReference type="OrthoDB" id="9769623at2"/>
<evidence type="ECO:0000256" key="6">
    <source>
        <dbReference type="SAM" id="Coils"/>
    </source>
</evidence>
<dbReference type="Gene3D" id="1.10.40.30">
    <property type="entry name" value="Fumarase/aspartase (C-terminal domain)"/>
    <property type="match status" value="1"/>
</dbReference>
<reference evidence="9" key="1">
    <citation type="journal article" date="2013" name="Stand. Genomic Sci.">
        <title>Complete genome sequence of the halophilic bacterium Spirochaeta africana type strain (Z-7692(T)) from the alkaline Lake Magadi in the East African Rift.</title>
        <authorList>
            <person name="Liolos K."/>
            <person name="Abt B."/>
            <person name="Scheuner C."/>
            <person name="Teshima H."/>
            <person name="Held B."/>
            <person name="Lapidus A."/>
            <person name="Nolan M."/>
            <person name="Lucas S."/>
            <person name="Deshpande S."/>
            <person name="Cheng J.F."/>
            <person name="Tapia R."/>
            <person name="Goodwin L.A."/>
            <person name="Pitluck S."/>
            <person name="Pagani I."/>
            <person name="Ivanova N."/>
            <person name="Mavromatis K."/>
            <person name="Mikhailova N."/>
            <person name="Huntemann M."/>
            <person name="Pati A."/>
            <person name="Chen A."/>
            <person name="Palaniappan K."/>
            <person name="Land M."/>
            <person name="Rohde M."/>
            <person name="Tindall B.J."/>
            <person name="Detter J.C."/>
            <person name="Goker M."/>
            <person name="Bristow J."/>
            <person name="Eisen J.A."/>
            <person name="Markowitz V."/>
            <person name="Hugenholtz P."/>
            <person name="Woyke T."/>
            <person name="Klenk H.P."/>
            <person name="Kyrpides N.C."/>
        </authorList>
    </citation>
    <scope>NUCLEOTIDE SEQUENCE</scope>
    <source>
        <strain evidence="9">ATCC 700263 / DSM 8902 / Z-7692</strain>
    </source>
</reference>
<dbReference type="NCBIfam" id="TIGR00838">
    <property type="entry name" value="argH"/>
    <property type="match status" value="1"/>
</dbReference>
<dbReference type="PANTHER" id="PTHR43814">
    <property type="entry name" value="ARGININOSUCCINATE LYASE"/>
    <property type="match status" value="1"/>
</dbReference>
<dbReference type="SUPFAM" id="SSF48557">
    <property type="entry name" value="L-aspartase-like"/>
    <property type="match status" value="1"/>
</dbReference>
<dbReference type="InterPro" id="IPR022761">
    <property type="entry name" value="Fumarate_lyase_N"/>
</dbReference>
<evidence type="ECO:0000256" key="2">
    <source>
        <dbReference type="ARBA" id="ARBA00004941"/>
    </source>
</evidence>
<dbReference type="GO" id="GO:0004056">
    <property type="term" value="F:argininosuccinate lyase activity"/>
    <property type="evidence" value="ECO:0007669"/>
    <property type="project" value="UniProtKB-UniRule"/>
</dbReference>
<dbReference type="KEGG" id="sfc:Spiaf_2010"/>
<dbReference type="EC" id="4.3.2.1" evidence="3 5"/>
<dbReference type="eggNOG" id="COG0165">
    <property type="taxonomic scope" value="Bacteria"/>
</dbReference>
<evidence type="ECO:0000259" key="7">
    <source>
        <dbReference type="Pfam" id="PF00206"/>
    </source>
</evidence>
<keyword evidence="5" id="KW-0963">Cytoplasm</keyword>
<feature type="domain" description="Fumarate lyase N-terminal" evidence="7">
    <location>
        <begin position="25"/>
        <end position="302"/>
    </location>
</feature>
<evidence type="ECO:0000256" key="1">
    <source>
        <dbReference type="ARBA" id="ARBA00000985"/>
    </source>
</evidence>
<dbReference type="InterPro" id="IPR020557">
    <property type="entry name" value="Fumarate_lyase_CS"/>
</dbReference>
<keyword evidence="4 5" id="KW-0055">Arginine biosynthesis</keyword>
<proteinExistence type="inferred from homology"/>
<sequence>MAKIWQKQEQVNELIERFTVGRDYLLDEQLIAHDCAGSIAHARGLQRIGILDTDELDQLEHALQAIALKARRSGFSIPRELEDGHAAIEAELVTRLGETGKKIHTGRSRNDQVLTSTRMFIREQILQIAVDGLAMVDAWMGFARQHAAVPMPGRTHMQVAMPSTVGLWAQAYAEEVLDDLDQLLFSYERINRSPLGAAAGYGVPLPLDRDYTASILGFSGVLENTIYVNSSRGKFESLVLQAIEQLQQSFSKIAQDLMLYSLPEFGYFSLPAELCTGSSIMPQKKNPDGLELMRAKAGVVSGYVQQVQNIIRSLPSGYNRDFQDTKEPVLRGLEIAAESVAVMRLTIEELQVHEDRLRAGCTPEIFATDAALELVAAGMSFRDAYRQVGTQLDKVAAMSIDAVIASRTAPGSPGNIAQEAARRRLEEMSERAGSEQARIAQVMEQLIPGFGAV</sequence>
<dbReference type="HAMAP" id="MF_00006">
    <property type="entry name" value="Arg_succ_lyase"/>
    <property type="match status" value="1"/>
</dbReference>
<dbReference type="GO" id="GO:0005829">
    <property type="term" value="C:cytosol"/>
    <property type="evidence" value="ECO:0007669"/>
    <property type="project" value="TreeGrafter"/>
</dbReference>
<dbReference type="Proteomes" id="UP000007383">
    <property type="component" value="Chromosome"/>
</dbReference>
<accession>H9UKL7</accession>
<dbReference type="EMBL" id="CP003282">
    <property type="protein sequence ID" value="AFG38060.1"/>
    <property type="molecule type" value="Genomic_DNA"/>
</dbReference>
<keyword evidence="6" id="KW-0175">Coiled coil</keyword>
<dbReference type="UniPathway" id="UPA00068">
    <property type="reaction ID" value="UER00114"/>
</dbReference>
<dbReference type="PRINTS" id="PR00149">
    <property type="entry name" value="FUMRATELYASE"/>
</dbReference>
<protein>
    <recommendedName>
        <fullName evidence="3 5">Argininosuccinate lyase</fullName>
        <shortName evidence="5">ASAL</shortName>
        <ecNumber evidence="3 5">4.3.2.1</ecNumber>
    </recommendedName>
    <alternativeName>
        <fullName evidence="5">Arginosuccinase</fullName>
    </alternativeName>
</protein>